<dbReference type="EMBL" id="CP001841">
    <property type="protein sequence ID" value="AEF81279.1"/>
    <property type="molecule type" value="Genomic_DNA"/>
</dbReference>
<reference evidence="18 19" key="2">
    <citation type="journal article" date="2011" name="ISME J.">
        <title>RNA-seq reveals cooperative metabolic interactions between two termite-gut spirochete species in co-culture.</title>
        <authorList>
            <person name="Rosenthal A.Z."/>
            <person name="Matson E.G."/>
            <person name="Eldar A."/>
            <person name="Leadbetter J.R."/>
        </authorList>
    </citation>
    <scope>NUCLEOTIDE SEQUENCE [LARGE SCALE GENOMIC DNA]</scope>
    <source>
        <strain evidence="19">ATCC BAA-888 / DSM 13862 / ZAS-9</strain>
    </source>
</reference>
<comment type="catalytic activity">
    <reaction evidence="11">
        <text>8-oxo-GTP + H2O = 8-oxo-GMP + diphosphate + H(+)</text>
        <dbReference type="Rhea" id="RHEA:67616"/>
        <dbReference type="ChEBI" id="CHEBI:15377"/>
        <dbReference type="ChEBI" id="CHEBI:15378"/>
        <dbReference type="ChEBI" id="CHEBI:33019"/>
        <dbReference type="ChEBI" id="CHEBI:143553"/>
        <dbReference type="ChEBI" id="CHEBI:145694"/>
    </reaction>
</comment>
<organism evidence="18 19">
    <name type="scientific">Leadbettera azotonutricia (strain ATCC BAA-888 / DSM 13862 / ZAS-9)</name>
    <name type="common">Treponema azotonutricium</name>
    <dbReference type="NCBI Taxonomy" id="545695"/>
    <lineage>
        <taxon>Bacteria</taxon>
        <taxon>Pseudomonadati</taxon>
        <taxon>Spirochaetota</taxon>
        <taxon>Spirochaetia</taxon>
        <taxon>Spirochaetales</taxon>
        <taxon>Breznakiellaceae</taxon>
        <taxon>Leadbettera</taxon>
    </lineage>
</organism>
<evidence type="ECO:0000256" key="6">
    <source>
        <dbReference type="ARBA" id="ARBA00022763"/>
    </source>
</evidence>
<dbReference type="GO" id="GO:0046872">
    <property type="term" value="F:metal ion binding"/>
    <property type="evidence" value="ECO:0007669"/>
    <property type="project" value="UniProtKB-KW"/>
</dbReference>
<keyword evidence="8" id="KW-0460">Magnesium</keyword>
<keyword evidence="4" id="KW-0235">DNA replication</keyword>
<feature type="domain" description="Nudix hydrolase" evidence="17">
    <location>
        <begin position="1"/>
        <end position="132"/>
    </location>
</feature>
<keyword evidence="9" id="KW-0234">DNA repair</keyword>
<proteinExistence type="inferred from homology"/>
<evidence type="ECO:0000256" key="3">
    <source>
        <dbReference type="ARBA" id="ARBA00022457"/>
    </source>
</evidence>
<reference evidence="19" key="1">
    <citation type="submission" date="2009-12" db="EMBL/GenBank/DDBJ databases">
        <title>Complete sequence of Treponema azotonutricium strain ZAS-9.</title>
        <authorList>
            <person name="Tetu S.G."/>
            <person name="Matson E."/>
            <person name="Ren Q."/>
            <person name="Seshadri R."/>
            <person name="Elbourne L."/>
            <person name="Hassan K.A."/>
            <person name="Durkin A."/>
            <person name="Radune D."/>
            <person name="Mohamoud Y."/>
            <person name="Shay R."/>
            <person name="Jin S."/>
            <person name="Zhang X."/>
            <person name="Lucey K."/>
            <person name="Ballor N.R."/>
            <person name="Ottesen E."/>
            <person name="Rosenthal R."/>
            <person name="Allen A."/>
            <person name="Leadbetter J.R."/>
            <person name="Paulsen I.T."/>
        </authorList>
    </citation>
    <scope>NUCLEOTIDE SEQUENCE [LARGE SCALE GENOMIC DNA]</scope>
    <source>
        <strain evidence="19">ATCC BAA-888 / DSM 13862 / ZAS-9</strain>
    </source>
</reference>
<keyword evidence="19" id="KW-1185">Reference proteome</keyword>
<dbReference type="SUPFAM" id="SSF55811">
    <property type="entry name" value="Nudix"/>
    <property type="match status" value="1"/>
</dbReference>
<keyword evidence="7 18" id="KW-0378">Hydrolase</keyword>
<dbReference type="InterPro" id="IPR029119">
    <property type="entry name" value="MutY_C"/>
</dbReference>
<protein>
    <recommendedName>
        <fullName evidence="13">8-oxo-dGTP diphosphatase</fullName>
        <ecNumber evidence="12">3.6.1.55</ecNumber>
    </recommendedName>
    <alternativeName>
        <fullName evidence="16">7,8-dihydro-8-oxoguanine-triphosphatase</fullName>
    </alternativeName>
    <alternativeName>
        <fullName evidence="15">Mutator protein MutT</fullName>
    </alternativeName>
    <alternativeName>
        <fullName evidence="14">dGTP pyrophosphohydrolase</fullName>
    </alternativeName>
</protein>
<evidence type="ECO:0000256" key="13">
    <source>
        <dbReference type="ARBA" id="ARBA00040794"/>
    </source>
</evidence>
<comment type="similarity">
    <text evidence="2">Belongs to the Nudix hydrolase family.</text>
</comment>
<evidence type="ECO:0000259" key="17">
    <source>
        <dbReference type="PROSITE" id="PS51462"/>
    </source>
</evidence>
<dbReference type="InterPro" id="IPR047127">
    <property type="entry name" value="MutT-like"/>
</dbReference>
<dbReference type="InterPro" id="IPR020476">
    <property type="entry name" value="Nudix_hydrolase"/>
</dbReference>
<evidence type="ECO:0000313" key="19">
    <source>
        <dbReference type="Proteomes" id="UP000009222"/>
    </source>
</evidence>
<dbReference type="GO" id="GO:0044715">
    <property type="term" value="F:8-oxo-dGDP phosphatase activity"/>
    <property type="evidence" value="ECO:0007669"/>
    <property type="project" value="TreeGrafter"/>
</dbReference>
<dbReference type="Pfam" id="PF14815">
    <property type="entry name" value="NUDIX_4"/>
    <property type="match status" value="1"/>
</dbReference>
<dbReference type="AlphaFoldDB" id="F5YAY8"/>
<dbReference type="RefSeq" id="WP_015711320.1">
    <property type="nucleotide sequence ID" value="NC_015577.1"/>
</dbReference>
<evidence type="ECO:0000256" key="8">
    <source>
        <dbReference type="ARBA" id="ARBA00022842"/>
    </source>
</evidence>
<evidence type="ECO:0000256" key="11">
    <source>
        <dbReference type="ARBA" id="ARBA00036904"/>
    </source>
</evidence>
<evidence type="ECO:0000256" key="10">
    <source>
        <dbReference type="ARBA" id="ARBA00035861"/>
    </source>
</evidence>
<dbReference type="InParanoid" id="F5YAY8"/>
<dbReference type="FunCoup" id="F5YAY8">
    <property type="interactions" value="111"/>
</dbReference>
<evidence type="ECO:0000256" key="4">
    <source>
        <dbReference type="ARBA" id="ARBA00022705"/>
    </source>
</evidence>
<dbReference type="KEGG" id="taz:TREAZ_0640"/>
<dbReference type="OrthoDB" id="9810648at2"/>
<dbReference type="eggNOG" id="COG1051">
    <property type="taxonomic scope" value="Bacteria"/>
</dbReference>
<evidence type="ECO:0000256" key="14">
    <source>
        <dbReference type="ARBA" id="ARBA00041592"/>
    </source>
</evidence>
<keyword evidence="6" id="KW-0227">DNA damage</keyword>
<accession>F5YAY8</accession>
<comment type="catalytic activity">
    <reaction evidence="10">
        <text>8-oxo-dGTP + H2O = 8-oxo-dGMP + diphosphate + H(+)</text>
        <dbReference type="Rhea" id="RHEA:31575"/>
        <dbReference type="ChEBI" id="CHEBI:15377"/>
        <dbReference type="ChEBI" id="CHEBI:15378"/>
        <dbReference type="ChEBI" id="CHEBI:33019"/>
        <dbReference type="ChEBI" id="CHEBI:63224"/>
        <dbReference type="ChEBI" id="CHEBI:77896"/>
        <dbReference type="EC" id="3.6.1.55"/>
    </reaction>
</comment>
<dbReference type="PANTHER" id="PTHR47707">
    <property type="entry name" value="8-OXO-DGTP DIPHOSPHATASE"/>
    <property type="match status" value="1"/>
</dbReference>
<dbReference type="Proteomes" id="UP000009222">
    <property type="component" value="Chromosome"/>
</dbReference>
<evidence type="ECO:0000256" key="2">
    <source>
        <dbReference type="ARBA" id="ARBA00005582"/>
    </source>
</evidence>
<dbReference type="GO" id="GO:0035539">
    <property type="term" value="F:8-oxo-7,8-dihydrodeoxyguanosine triphosphate pyrophosphatase activity"/>
    <property type="evidence" value="ECO:0007669"/>
    <property type="project" value="UniProtKB-EC"/>
</dbReference>
<dbReference type="PRINTS" id="PR00502">
    <property type="entry name" value="NUDIXFAMILY"/>
</dbReference>
<evidence type="ECO:0000256" key="9">
    <source>
        <dbReference type="ARBA" id="ARBA00023204"/>
    </source>
</evidence>
<dbReference type="GO" id="GO:0006281">
    <property type="term" value="P:DNA repair"/>
    <property type="evidence" value="ECO:0007669"/>
    <property type="project" value="UniProtKB-KW"/>
</dbReference>
<evidence type="ECO:0000256" key="7">
    <source>
        <dbReference type="ARBA" id="ARBA00022801"/>
    </source>
</evidence>
<dbReference type="EC" id="3.6.1.55" evidence="12"/>
<dbReference type="PANTHER" id="PTHR47707:SF1">
    <property type="entry name" value="NUDIX HYDROLASE FAMILY PROTEIN"/>
    <property type="match status" value="1"/>
</dbReference>
<evidence type="ECO:0000256" key="16">
    <source>
        <dbReference type="ARBA" id="ARBA00042798"/>
    </source>
</evidence>
<dbReference type="InterPro" id="IPR015797">
    <property type="entry name" value="NUDIX_hydrolase-like_dom_sf"/>
</dbReference>
<evidence type="ECO:0000256" key="1">
    <source>
        <dbReference type="ARBA" id="ARBA00001946"/>
    </source>
</evidence>
<keyword evidence="3" id="KW-0515">Mutator protein</keyword>
<dbReference type="CDD" id="cd03425">
    <property type="entry name" value="NUDIX_MutT_NudA_like"/>
    <property type="match status" value="1"/>
</dbReference>
<dbReference type="GO" id="GO:0008413">
    <property type="term" value="F:8-oxo-7,8-dihydroguanosine triphosphate pyrophosphatase activity"/>
    <property type="evidence" value="ECO:0007669"/>
    <property type="project" value="TreeGrafter"/>
</dbReference>
<dbReference type="InterPro" id="IPR000086">
    <property type="entry name" value="NUDIX_hydrolase_dom"/>
</dbReference>
<keyword evidence="5" id="KW-0479">Metal-binding</keyword>
<dbReference type="GO" id="GO:0006260">
    <property type="term" value="P:DNA replication"/>
    <property type="evidence" value="ECO:0007669"/>
    <property type="project" value="UniProtKB-KW"/>
</dbReference>
<dbReference type="Gene3D" id="3.90.79.10">
    <property type="entry name" value="Nucleoside Triphosphate Pyrophosphohydrolase"/>
    <property type="match status" value="1"/>
</dbReference>
<dbReference type="GO" id="GO:0044716">
    <property type="term" value="F:8-oxo-GDP phosphatase activity"/>
    <property type="evidence" value="ECO:0007669"/>
    <property type="project" value="TreeGrafter"/>
</dbReference>
<evidence type="ECO:0000313" key="18">
    <source>
        <dbReference type="EMBL" id="AEF81279.1"/>
    </source>
</evidence>
<gene>
    <name evidence="18" type="ordered locus">TREAZ_0640</name>
</gene>
<name>F5YAY8_LEAAZ</name>
<evidence type="ECO:0000256" key="5">
    <source>
        <dbReference type="ARBA" id="ARBA00022723"/>
    </source>
</evidence>
<evidence type="ECO:0000256" key="15">
    <source>
        <dbReference type="ARBA" id="ARBA00041979"/>
    </source>
</evidence>
<sequence>MANCIANEKRSVAGIASEENRFFIARRLPGGDMGGKWEFPGGKAEEGENDEQALVREYLEEFGVSIAIGSKLAEAEFEHKGNKYTLHAYRVYFNSKNFTLAEHSEWSWAGLEEIEKMDFADSDLKLLPALKMQFCGKS</sequence>
<dbReference type="STRING" id="545695.TREAZ_0640"/>
<dbReference type="PROSITE" id="PS51462">
    <property type="entry name" value="NUDIX"/>
    <property type="match status" value="1"/>
</dbReference>
<comment type="cofactor">
    <cofactor evidence="1">
        <name>Mg(2+)</name>
        <dbReference type="ChEBI" id="CHEBI:18420"/>
    </cofactor>
</comment>
<dbReference type="HOGENOM" id="CLU_037162_19_3_12"/>
<evidence type="ECO:0000256" key="12">
    <source>
        <dbReference type="ARBA" id="ARBA00038905"/>
    </source>
</evidence>